<proteinExistence type="predicted"/>
<evidence type="ECO:0008006" key="4">
    <source>
        <dbReference type="Google" id="ProtNLM"/>
    </source>
</evidence>
<feature type="transmembrane region" description="Helical" evidence="1">
    <location>
        <begin position="35"/>
        <end position="55"/>
    </location>
</feature>
<name>A0A8S9U4M1_PHYIN</name>
<evidence type="ECO:0000313" key="3">
    <source>
        <dbReference type="Proteomes" id="UP000704712"/>
    </source>
</evidence>
<dbReference type="AlphaFoldDB" id="A0A8S9U4M1"/>
<protein>
    <recommendedName>
        <fullName evidence="4">ATP-binding Cassette (ABC) Superfamily</fullName>
    </recommendedName>
</protein>
<accession>A0A8S9U4M1</accession>
<evidence type="ECO:0000256" key="1">
    <source>
        <dbReference type="SAM" id="Phobius"/>
    </source>
</evidence>
<dbReference type="EMBL" id="JAACNO010002038">
    <property type="protein sequence ID" value="KAF4135911.1"/>
    <property type="molecule type" value="Genomic_DNA"/>
</dbReference>
<organism evidence="2 3">
    <name type="scientific">Phytophthora infestans</name>
    <name type="common">Potato late blight agent</name>
    <name type="synonym">Botrytis infestans</name>
    <dbReference type="NCBI Taxonomy" id="4787"/>
    <lineage>
        <taxon>Eukaryota</taxon>
        <taxon>Sar</taxon>
        <taxon>Stramenopiles</taxon>
        <taxon>Oomycota</taxon>
        <taxon>Peronosporomycetes</taxon>
        <taxon>Peronosporales</taxon>
        <taxon>Peronosporaceae</taxon>
        <taxon>Phytophthora</taxon>
    </lineage>
</organism>
<reference evidence="2" key="1">
    <citation type="submission" date="2020-03" db="EMBL/GenBank/DDBJ databases">
        <title>Hybrid Assembly of Korean Phytophthora infestans isolates.</title>
        <authorList>
            <person name="Prokchorchik M."/>
            <person name="Lee Y."/>
            <person name="Seo J."/>
            <person name="Cho J.-H."/>
            <person name="Park Y.-E."/>
            <person name="Jang D.-C."/>
            <person name="Im J.-S."/>
            <person name="Choi J.-G."/>
            <person name="Park H.-J."/>
            <person name="Lee G.-B."/>
            <person name="Lee Y.-G."/>
            <person name="Hong S.-Y."/>
            <person name="Cho K."/>
            <person name="Sohn K.H."/>
        </authorList>
    </citation>
    <scope>NUCLEOTIDE SEQUENCE</scope>
    <source>
        <strain evidence="2">KR_2_A2</strain>
    </source>
</reference>
<gene>
    <name evidence="2" type="ORF">GN958_ATG14897</name>
</gene>
<dbReference type="Proteomes" id="UP000704712">
    <property type="component" value="Unassembled WGS sequence"/>
</dbReference>
<keyword evidence="1" id="KW-1133">Transmembrane helix</keyword>
<evidence type="ECO:0000313" key="2">
    <source>
        <dbReference type="EMBL" id="KAF4135911.1"/>
    </source>
</evidence>
<sequence>MKNEGDSSSLAANRTMVAHMRTLLWKNYTLNRRHLLATVFEIALPCIFVLLLGALKHLVDDVDVPAGWSDTTNSENDDTVGTTYNLYDPTGFSLSVVPTELPKWTQQSVADGMKLNELSTSSYKICTTGVAMYGHVDRNASSESSVPTECDGRVVPYKIAVVPDNTFSREYFMQTMELWYPRVSILNQSNSLQFASLSESVAFFDSEEALEAYVKGKTYGSSLDNPKIYGGIVFDKHPSSDEIGSFSSIEYTLRLNSTETNSGALGLILLRTATLPLYEWIATADQ</sequence>
<keyword evidence="1" id="KW-0472">Membrane</keyword>
<keyword evidence="1" id="KW-0812">Transmembrane</keyword>
<comment type="caution">
    <text evidence="2">The sequence shown here is derived from an EMBL/GenBank/DDBJ whole genome shotgun (WGS) entry which is preliminary data.</text>
</comment>